<reference evidence="12 13" key="1">
    <citation type="submission" date="2018-09" db="EMBL/GenBank/DDBJ databases">
        <title>The draft genome of Acinetobacter sp. strains.</title>
        <authorList>
            <person name="Qin J."/>
            <person name="Feng Y."/>
            <person name="Zong Z."/>
        </authorList>
    </citation>
    <scope>NUCLEOTIDE SEQUENCE [LARGE SCALE GENOMIC DNA]</scope>
    <source>
        <strain evidence="12 13">WCHAc060001</strain>
    </source>
</reference>
<keyword evidence="4 10" id="KW-0349">Heme</keyword>
<comment type="function">
    <text evidence="10">Probably acts as a heme chaperone, transferring heme to an unknown acceptor. Binds one molecule of heme per monomer, possibly covalently. Binds 1 [4Fe-4S] cluster. The cluster is coordinated with 3 cysteines and an exchangeable S-adenosyl-L-methionine.</text>
</comment>
<evidence type="ECO:0000256" key="10">
    <source>
        <dbReference type="RuleBase" id="RU364116"/>
    </source>
</evidence>
<dbReference type="InterPro" id="IPR013785">
    <property type="entry name" value="Aldolase_TIM"/>
</dbReference>
<keyword evidence="8 10" id="KW-0411">Iron-sulfur</keyword>
<evidence type="ECO:0000256" key="9">
    <source>
        <dbReference type="ARBA" id="ARBA00023186"/>
    </source>
</evidence>
<dbReference type="SFLD" id="SFLDF00288">
    <property type="entry name" value="HemN-like__clustered_with_nucl"/>
    <property type="match status" value="1"/>
</dbReference>
<dbReference type="SFLD" id="SFLDG01065">
    <property type="entry name" value="anaerobic_coproporphyrinogen-I"/>
    <property type="match status" value="1"/>
</dbReference>
<evidence type="ECO:0000256" key="1">
    <source>
        <dbReference type="ARBA" id="ARBA00001966"/>
    </source>
</evidence>
<evidence type="ECO:0000256" key="8">
    <source>
        <dbReference type="ARBA" id="ARBA00023014"/>
    </source>
</evidence>
<dbReference type="SFLD" id="SFLDS00029">
    <property type="entry name" value="Radical_SAM"/>
    <property type="match status" value="1"/>
</dbReference>
<dbReference type="SFLD" id="SFLDG01082">
    <property type="entry name" value="B12-binding_domain_containing"/>
    <property type="match status" value="1"/>
</dbReference>
<dbReference type="PANTHER" id="PTHR13932:SF5">
    <property type="entry name" value="RADICAL S-ADENOSYL METHIONINE DOMAIN-CONTAINING PROTEIN 1, MITOCHONDRIAL"/>
    <property type="match status" value="1"/>
</dbReference>
<comment type="similarity">
    <text evidence="2">Belongs to the anaerobic coproporphyrinogen-III oxidase family. HemW subfamily.</text>
</comment>
<evidence type="ECO:0000313" key="13">
    <source>
        <dbReference type="Proteomes" id="UP000273105"/>
    </source>
</evidence>
<accession>A0ABX9U837</accession>
<proteinExistence type="inferred from homology"/>
<dbReference type="SMART" id="SM00729">
    <property type="entry name" value="Elp3"/>
    <property type="match status" value="1"/>
</dbReference>
<evidence type="ECO:0000259" key="11">
    <source>
        <dbReference type="PROSITE" id="PS51918"/>
    </source>
</evidence>
<keyword evidence="7 10" id="KW-0408">Iron</keyword>
<evidence type="ECO:0000256" key="5">
    <source>
        <dbReference type="ARBA" id="ARBA00022691"/>
    </source>
</evidence>
<dbReference type="PROSITE" id="PS51918">
    <property type="entry name" value="RADICAL_SAM"/>
    <property type="match status" value="1"/>
</dbReference>
<dbReference type="NCBIfam" id="TIGR00539">
    <property type="entry name" value="hemN_rel"/>
    <property type="match status" value="1"/>
</dbReference>
<organism evidence="12 13">
    <name type="scientific">Acinetobacter cumulans</name>
    <dbReference type="NCBI Taxonomy" id="2136182"/>
    <lineage>
        <taxon>Bacteria</taxon>
        <taxon>Pseudomonadati</taxon>
        <taxon>Pseudomonadota</taxon>
        <taxon>Gammaproteobacteria</taxon>
        <taxon>Moraxellales</taxon>
        <taxon>Moraxellaceae</taxon>
        <taxon>Acinetobacter</taxon>
    </lineage>
</organism>
<dbReference type="SFLD" id="SFLDF00562">
    <property type="entry name" value="HemN-like__clustered_with_heat"/>
    <property type="match status" value="1"/>
</dbReference>
<dbReference type="Gene3D" id="3.20.20.70">
    <property type="entry name" value="Aldolase class I"/>
    <property type="match status" value="1"/>
</dbReference>
<dbReference type="InterPro" id="IPR006638">
    <property type="entry name" value="Elp3/MiaA/NifB-like_rSAM"/>
</dbReference>
<dbReference type="RefSeq" id="WP_117007421.1">
    <property type="nucleotide sequence ID" value="NZ_RAXW01000013.1"/>
</dbReference>
<dbReference type="Pfam" id="PF04055">
    <property type="entry name" value="Radical_SAM"/>
    <property type="match status" value="1"/>
</dbReference>
<evidence type="ECO:0000256" key="6">
    <source>
        <dbReference type="ARBA" id="ARBA00022723"/>
    </source>
</evidence>
<dbReference type="CDD" id="cd01335">
    <property type="entry name" value="Radical_SAM"/>
    <property type="match status" value="1"/>
</dbReference>
<dbReference type="SUPFAM" id="SSF102114">
    <property type="entry name" value="Radical SAM enzymes"/>
    <property type="match status" value="1"/>
</dbReference>
<evidence type="ECO:0000256" key="2">
    <source>
        <dbReference type="ARBA" id="ARBA00006100"/>
    </source>
</evidence>
<comment type="cofactor">
    <cofactor evidence="1">
        <name>[4Fe-4S] cluster</name>
        <dbReference type="ChEBI" id="CHEBI:49883"/>
    </cofactor>
</comment>
<keyword evidence="6 10" id="KW-0479">Metal-binding</keyword>
<sequence>MAELIPANIPMSLYIHMPWCVRKCPYCDFNSHAVPNGELSLDLEKEYLQALVEDFKTQVDFAQGRAVHSVFIGGGTPSLISAKGYQWLFEQLKSIIPFEDGCEITLEANPGTVEHDPFAGYLEAGINRLSIGVQSFNTDQLKKLGRIHSNDDAISAIQHAKEAGFERVNVDLMHGLPEQTIEQALLDLKLAVENGATHVSWYQLTIEPNTVFFRTQPILPVDDVLEEIQAQGEAYLKAQGFINYEVSAWRKEKPSAHNLNYWQFGDYLAIGAGAHGKVTQPDGVYRYQKTRLPKDYLAKVPAEHLQFKKIEQEDMPFEFMMNALRLNHGVDAALYAERAGLSLDGLKELLNSLRERKLMVADENVLSCTEQGHIFLNSVLEEFL</sequence>
<protein>
    <recommendedName>
        <fullName evidence="3 10">Heme chaperone HemW</fullName>
    </recommendedName>
</protein>
<gene>
    <name evidence="12" type="primary">hemW</name>
    <name evidence="12" type="ORF">D9K79_05415</name>
</gene>
<dbReference type="Pfam" id="PF06969">
    <property type="entry name" value="HemN_C"/>
    <property type="match status" value="1"/>
</dbReference>
<evidence type="ECO:0000256" key="4">
    <source>
        <dbReference type="ARBA" id="ARBA00022617"/>
    </source>
</evidence>
<keyword evidence="10" id="KW-0004">4Fe-4S</keyword>
<dbReference type="InterPro" id="IPR058240">
    <property type="entry name" value="rSAM_sf"/>
</dbReference>
<dbReference type="Proteomes" id="UP000273105">
    <property type="component" value="Unassembled WGS sequence"/>
</dbReference>
<keyword evidence="13" id="KW-1185">Reference proteome</keyword>
<evidence type="ECO:0000313" key="12">
    <source>
        <dbReference type="EMBL" id="RLL48633.1"/>
    </source>
</evidence>
<keyword evidence="9 10" id="KW-0143">Chaperone</keyword>
<dbReference type="EMBL" id="RCHE01000008">
    <property type="protein sequence ID" value="RLL48633.1"/>
    <property type="molecule type" value="Genomic_DNA"/>
</dbReference>
<feature type="domain" description="Radical SAM core" evidence="11">
    <location>
        <begin position="5"/>
        <end position="245"/>
    </location>
</feature>
<evidence type="ECO:0000256" key="7">
    <source>
        <dbReference type="ARBA" id="ARBA00023004"/>
    </source>
</evidence>
<name>A0ABX9U837_9GAMM</name>
<dbReference type="InterPro" id="IPR034505">
    <property type="entry name" value="Coproporphyrinogen-III_oxidase"/>
</dbReference>
<evidence type="ECO:0000256" key="3">
    <source>
        <dbReference type="ARBA" id="ARBA00017228"/>
    </source>
</evidence>
<comment type="subcellular location">
    <subcellularLocation>
        <location evidence="10">Cytoplasm</location>
    </subcellularLocation>
</comment>
<dbReference type="InterPro" id="IPR004559">
    <property type="entry name" value="HemW-like"/>
</dbReference>
<comment type="caution">
    <text evidence="12">The sequence shown here is derived from an EMBL/GenBank/DDBJ whole genome shotgun (WGS) entry which is preliminary data.</text>
</comment>
<keyword evidence="5 10" id="KW-0949">S-adenosyl-L-methionine</keyword>
<dbReference type="InterPro" id="IPR007197">
    <property type="entry name" value="rSAM"/>
</dbReference>
<dbReference type="PANTHER" id="PTHR13932">
    <property type="entry name" value="COPROPORPHYRINIGEN III OXIDASE"/>
    <property type="match status" value="1"/>
</dbReference>
<keyword evidence="10" id="KW-0963">Cytoplasm</keyword>
<dbReference type="InterPro" id="IPR010723">
    <property type="entry name" value="HemN_C"/>
</dbReference>